<feature type="domain" description="Class II aldolase/adducin N-terminal" evidence="2">
    <location>
        <begin position="30"/>
        <end position="214"/>
    </location>
</feature>
<dbReference type="PANTHER" id="PTHR10672:SF39">
    <property type="entry name" value="CLASS II ALDOLASE_ADDUCIN N-TERMINAL DOMAIN-CONTAINING PROTEIN"/>
    <property type="match status" value="1"/>
</dbReference>
<comment type="caution">
    <text evidence="3">The sequence shown here is derived from an EMBL/GenBank/DDBJ whole genome shotgun (WGS) entry which is preliminary data.</text>
</comment>
<dbReference type="PANTHER" id="PTHR10672">
    <property type="entry name" value="ADDUCIN"/>
    <property type="match status" value="1"/>
</dbReference>
<feature type="region of interest" description="Disordered" evidence="1">
    <location>
        <begin position="1"/>
        <end position="26"/>
    </location>
</feature>
<dbReference type="FunFam" id="3.40.225.10:FF:000009">
    <property type="entry name" value="Class II aldolase/adducin N-terminal"/>
    <property type="match status" value="1"/>
</dbReference>
<gene>
    <name evidence="3" type="ORF">DB88DRAFT_104406</name>
</gene>
<dbReference type="InterPro" id="IPR051017">
    <property type="entry name" value="Aldolase-II_Adducin_sf"/>
</dbReference>
<dbReference type="SMART" id="SM01007">
    <property type="entry name" value="Aldolase_II"/>
    <property type="match status" value="1"/>
</dbReference>
<dbReference type="Proteomes" id="UP001182556">
    <property type="component" value="Unassembled WGS sequence"/>
</dbReference>
<evidence type="ECO:0000256" key="1">
    <source>
        <dbReference type="SAM" id="MobiDB-lite"/>
    </source>
</evidence>
<evidence type="ECO:0000259" key="2">
    <source>
        <dbReference type="SMART" id="SM01007"/>
    </source>
</evidence>
<dbReference type="EMBL" id="JAODAN010000011">
    <property type="protein sequence ID" value="KAK1921465.1"/>
    <property type="molecule type" value="Genomic_DNA"/>
</dbReference>
<evidence type="ECO:0000313" key="3">
    <source>
        <dbReference type="EMBL" id="KAK1921465.1"/>
    </source>
</evidence>
<reference evidence="3" key="1">
    <citation type="submission" date="2023-02" db="EMBL/GenBank/DDBJ databases">
        <title>Identification and recombinant expression of a fungal hydrolase from Papiliotrema laurentii that hydrolyzes apple cutin and clears colloidal polyester polyurethane.</title>
        <authorList>
            <consortium name="DOE Joint Genome Institute"/>
            <person name="Roman V.A."/>
            <person name="Bojanowski C."/>
            <person name="Crable B.R."/>
            <person name="Wagner D.N."/>
            <person name="Hung C.S."/>
            <person name="Nadeau L.J."/>
            <person name="Schratz L."/>
            <person name="Haridas S."/>
            <person name="Pangilinan J."/>
            <person name="Lipzen A."/>
            <person name="Na H."/>
            <person name="Yan M."/>
            <person name="Ng V."/>
            <person name="Grigoriev I.V."/>
            <person name="Spatafora J.W."/>
            <person name="Barlow D."/>
            <person name="Biffinger J."/>
            <person name="Kelley-Loughnane N."/>
            <person name="Varaljay V.A."/>
            <person name="Crookes-Goodson W.J."/>
        </authorList>
    </citation>
    <scope>NUCLEOTIDE SEQUENCE</scope>
    <source>
        <strain evidence="3">5307AH</strain>
    </source>
</reference>
<dbReference type="GO" id="GO:0005856">
    <property type="term" value="C:cytoskeleton"/>
    <property type="evidence" value="ECO:0007669"/>
    <property type="project" value="TreeGrafter"/>
</dbReference>
<name>A0AAD9CVU3_PAPLA</name>
<keyword evidence="4" id="KW-1185">Reference proteome</keyword>
<dbReference type="NCBIfam" id="NF004855">
    <property type="entry name" value="PRK06208.1"/>
    <property type="match status" value="1"/>
</dbReference>
<proteinExistence type="predicted"/>
<dbReference type="SUPFAM" id="SSF53639">
    <property type="entry name" value="AraD/HMP-PK domain-like"/>
    <property type="match status" value="1"/>
</dbReference>
<dbReference type="AlphaFoldDB" id="A0AAD9CVU3"/>
<dbReference type="InterPro" id="IPR036409">
    <property type="entry name" value="Aldolase_II/adducin_N_sf"/>
</dbReference>
<sequence length="269" mass="29568">MVQANSRSFDYGAGRVKSTNKEQERQHVKERLALGFRVLARQNCVDGASGHCTSRDPIDRDCFWVNPYGLHFSLMTASDLLLVDHQGKVVAGGKPDRQRYNAAAFTIHKAIHEARPDVDSVCHAHSPWGKPFAAQGRPLPMYTQDATMFYEDHAVYEDFGGVVLSDDESQAIVNALGGRKALILQNHGILTVGGCIESAVGWFIVLEAECKTVLRTEASAAFTGRAPVTIRPDVAKFTWEKTGSEQGGIHESEPFFELVDVETNGAHKQ</sequence>
<accession>A0AAD9CVU3</accession>
<evidence type="ECO:0000313" key="4">
    <source>
        <dbReference type="Proteomes" id="UP001182556"/>
    </source>
</evidence>
<dbReference type="GO" id="GO:0051015">
    <property type="term" value="F:actin filament binding"/>
    <property type="evidence" value="ECO:0007669"/>
    <property type="project" value="TreeGrafter"/>
</dbReference>
<dbReference type="Pfam" id="PF00596">
    <property type="entry name" value="Aldolase_II"/>
    <property type="match status" value="1"/>
</dbReference>
<organism evidence="3 4">
    <name type="scientific">Papiliotrema laurentii</name>
    <name type="common">Cryptococcus laurentii</name>
    <dbReference type="NCBI Taxonomy" id="5418"/>
    <lineage>
        <taxon>Eukaryota</taxon>
        <taxon>Fungi</taxon>
        <taxon>Dikarya</taxon>
        <taxon>Basidiomycota</taxon>
        <taxon>Agaricomycotina</taxon>
        <taxon>Tremellomycetes</taxon>
        <taxon>Tremellales</taxon>
        <taxon>Rhynchogastremaceae</taxon>
        <taxon>Papiliotrema</taxon>
    </lineage>
</organism>
<protein>
    <submittedName>
        <fullName evidence="3">Class II aldolase/adducin domain-containing protein</fullName>
    </submittedName>
</protein>
<dbReference type="InterPro" id="IPR001303">
    <property type="entry name" value="Aldolase_II/adducin_N"/>
</dbReference>
<dbReference type="Gene3D" id="3.40.225.10">
    <property type="entry name" value="Class II aldolase/adducin N-terminal domain"/>
    <property type="match status" value="1"/>
</dbReference>